<evidence type="ECO:0000313" key="6">
    <source>
        <dbReference type="EMBL" id="KAK3383227.1"/>
    </source>
</evidence>
<evidence type="ECO:0000259" key="5">
    <source>
        <dbReference type="SMART" id="SM00822"/>
    </source>
</evidence>
<dbReference type="PRINTS" id="PR00080">
    <property type="entry name" value="SDRFAMILY"/>
</dbReference>
<dbReference type="AlphaFoldDB" id="A0AAE0TXL0"/>
<dbReference type="Gene3D" id="3.40.50.720">
    <property type="entry name" value="NAD(P)-binding Rossmann-like Domain"/>
    <property type="match status" value="1"/>
</dbReference>
<evidence type="ECO:0000256" key="2">
    <source>
        <dbReference type="ARBA" id="ARBA00022857"/>
    </source>
</evidence>
<dbReference type="EMBL" id="JAULSN010000001">
    <property type="protein sequence ID" value="KAK3383227.1"/>
    <property type="molecule type" value="Genomic_DNA"/>
</dbReference>
<dbReference type="SMART" id="SM00822">
    <property type="entry name" value="PKS_KR"/>
    <property type="match status" value="1"/>
</dbReference>
<dbReference type="GO" id="GO:0016616">
    <property type="term" value="F:oxidoreductase activity, acting on the CH-OH group of donors, NAD or NADP as acceptor"/>
    <property type="evidence" value="ECO:0007669"/>
    <property type="project" value="TreeGrafter"/>
</dbReference>
<protein>
    <recommendedName>
        <fullName evidence="5">Ketoreductase domain-containing protein</fullName>
    </recommendedName>
</protein>
<gene>
    <name evidence="6" type="ORF">B0T24DRAFT_645633</name>
</gene>
<comment type="caution">
    <text evidence="6">The sequence shown here is derived from an EMBL/GenBank/DDBJ whole genome shotgun (WGS) entry which is preliminary data.</text>
</comment>
<dbReference type="InterPro" id="IPR020904">
    <property type="entry name" value="Sc_DH/Rdtase_CS"/>
</dbReference>
<evidence type="ECO:0000313" key="7">
    <source>
        <dbReference type="Proteomes" id="UP001287356"/>
    </source>
</evidence>
<keyword evidence="7" id="KW-1185">Reference proteome</keyword>
<evidence type="ECO:0000256" key="1">
    <source>
        <dbReference type="ARBA" id="ARBA00006484"/>
    </source>
</evidence>
<dbReference type="PRINTS" id="PR00081">
    <property type="entry name" value="GDHRDH"/>
</dbReference>
<proteinExistence type="inferred from homology"/>
<dbReference type="PANTHER" id="PTHR24322:SF736">
    <property type="entry name" value="RETINOL DEHYDROGENASE 10"/>
    <property type="match status" value="1"/>
</dbReference>
<comment type="similarity">
    <text evidence="1 4">Belongs to the short-chain dehydrogenases/reductases (SDR) family.</text>
</comment>
<evidence type="ECO:0000256" key="4">
    <source>
        <dbReference type="RuleBase" id="RU000363"/>
    </source>
</evidence>
<reference evidence="6" key="2">
    <citation type="submission" date="2023-06" db="EMBL/GenBank/DDBJ databases">
        <authorList>
            <consortium name="Lawrence Berkeley National Laboratory"/>
            <person name="Haridas S."/>
            <person name="Hensen N."/>
            <person name="Bonometti L."/>
            <person name="Westerberg I."/>
            <person name="Brannstrom I.O."/>
            <person name="Guillou S."/>
            <person name="Cros-Aarteil S."/>
            <person name="Calhoun S."/>
            <person name="Kuo A."/>
            <person name="Mondo S."/>
            <person name="Pangilinan J."/>
            <person name="Riley R."/>
            <person name="Labutti K."/>
            <person name="Andreopoulos B."/>
            <person name="Lipzen A."/>
            <person name="Chen C."/>
            <person name="Yanf M."/>
            <person name="Daum C."/>
            <person name="Ng V."/>
            <person name="Clum A."/>
            <person name="Steindorff A."/>
            <person name="Ohm R."/>
            <person name="Martin F."/>
            <person name="Silar P."/>
            <person name="Natvig D."/>
            <person name="Lalanne C."/>
            <person name="Gautier V."/>
            <person name="Ament-Velasquez S.L."/>
            <person name="Kruys A."/>
            <person name="Hutchinson M.I."/>
            <person name="Powell A.J."/>
            <person name="Barry K."/>
            <person name="Miller A.N."/>
            <person name="Grigoriev I.V."/>
            <person name="Debuchy R."/>
            <person name="Gladieux P."/>
            <person name="Thoren M.H."/>
            <person name="Johannesson H."/>
        </authorList>
    </citation>
    <scope>NUCLEOTIDE SEQUENCE</scope>
    <source>
        <strain evidence="6">CBS 958.72</strain>
    </source>
</reference>
<keyword evidence="2" id="KW-0521">NADP</keyword>
<dbReference type="PROSITE" id="PS00061">
    <property type="entry name" value="ADH_SHORT"/>
    <property type="match status" value="1"/>
</dbReference>
<dbReference type="InterPro" id="IPR057326">
    <property type="entry name" value="KR_dom"/>
</dbReference>
<dbReference type="PANTHER" id="PTHR24322">
    <property type="entry name" value="PKSB"/>
    <property type="match status" value="1"/>
</dbReference>
<organism evidence="6 7">
    <name type="scientific">Lasiosphaeria ovina</name>
    <dbReference type="NCBI Taxonomy" id="92902"/>
    <lineage>
        <taxon>Eukaryota</taxon>
        <taxon>Fungi</taxon>
        <taxon>Dikarya</taxon>
        <taxon>Ascomycota</taxon>
        <taxon>Pezizomycotina</taxon>
        <taxon>Sordariomycetes</taxon>
        <taxon>Sordariomycetidae</taxon>
        <taxon>Sordariales</taxon>
        <taxon>Lasiosphaeriaceae</taxon>
        <taxon>Lasiosphaeria</taxon>
    </lineage>
</organism>
<keyword evidence="3" id="KW-0560">Oxidoreductase</keyword>
<dbReference type="Proteomes" id="UP001287356">
    <property type="component" value="Unassembled WGS sequence"/>
</dbReference>
<accession>A0AAE0TXL0</accession>
<sequence length="360" mass="39282">MPLHNGFLPREGFKADTVLNIIRNTALSPKLLLPIILLARFTKKGEDLSMLHPLALSRIKTLFYIGIARWVNGYLSRGVLNNWVKDKDDWSKEIVLITGGAGGIGGHVVQLLAERNIKVVVLDIQPLTYTAGPKVHYYKCDITSPKTIAAVAQSIRAEVGAPTVIINNAGVVRGRTLLDASERDIRFTFDVNTFAHSWIVREFLPSLIKADHSIVVTVASVAAWATVPNMVDYSASKAASQSFHEGLAAELKTWYGAPRVRTVVLMPALEPQTVADAIVRQVLSGTSGQLLLPAMANALPLLGALPHWYSTRLRSKNETIMAKFAGRKVVEDVDKFYEAKEAMEADVGASAVLVPPQAKE</sequence>
<reference evidence="6" key="1">
    <citation type="journal article" date="2023" name="Mol. Phylogenet. Evol.">
        <title>Genome-scale phylogeny and comparative genomics of the fungal order Sordariales.</title>
        <authorList>
            <person name="Hensen N."/>
            <person name="Bonometti L."/>
            <person name="Westerberg I."/>
            <person name="Brannstrom I.O."/>
            <person name="Guillou S."/>
            <person name="Cros-Aarteil S."/>
            <person name="Calhoun S."/>
            <person name="Haridas S."/>
            <person name="Kuo A."/>
            <person name="Mondo S."/>
            <person name="Pangilinan J."/>
            <person name="Riley R."/>
            <person name="LaButti K."/>
            <person name="Andreopoulos B."/>
            <person name="Lipzen A."/>
            <person name="Chen C."/>
            <person name="Yan M."/>
            <person name="Daum C."/>
            <person name="Ng V."/>
            <person name="Clum A."/>
            <person name="Steindorff A."/>
            <person name="Ohm R.A."/>
            <person name="Martin F."/>
            <person name="Silar P."/>
            <person name="Natvig D.O."/>
            <person name="Lalanne C."/>
            <person name="Gautier V."/>
            <person name="Ament-Velasquez S.L."/>
            <person name="Kruys A."/>
            <person name="Hutchinson M.I."/>
            <person name="Powell A.J."/>
            <person name="Barry K."/>
            <person name="Miller A.N."/>
            <person name="Grigoriev I.V."/>
            <person name="Debuchy R."/>
            <person name="Gladieux P."/>
            <person name="Hiltunen Thoren M."/>
            <person name="Johannesson H."/>
        </authorList>
    </citation>
    <scope>NUCLEOTIDE SEQUENCE</scope>
    <source>
        <strain evidence="6">CBS 958.72</strain>
    </source>
</reference>
<evidence type="ECO:0000256" key="3">
    <source>
        <dbReference type="ARBA" id="ARBA00023002"/>
    </source>
</evidence>
<dbReference type="SUPFAM" id="SSF51735">
    <property type="entry name" value="NAD(P)-binding Rossmann-fold domains"/>
    <property type="match status" value="1"/>
</dbReference>
<dbReference type="Pfam" id="PF00106">
    <property type="entry name" value="adh_short"/>
    <property type="match status" value="1"/>
</dbReference>
<feature type="domain" description="Ketoreductase" evidence="5">
    <location>
        <begin position="93"/>
        <end position="272"/>
    </location>
</feature>
<dbReference type="InterPro" id="IPR036291">
    <property type="entry name" value="NAD(P)-bd_dom_sf"/>
</dbReference>
<dbReference type="InterPro" id="IPR002347">
    <property type="entry name" value="SDR_fam"/>
</dbReference>
<name>A0AAE0TXL0_9PEZI</name>